<dbReference type="GO" id="GO:0005524">
    <property type="term" value="F:ATP binding"/>
    <property type="evidence" value="ECO:0007669"/>
    <property type="project" value="UniProtKB-KW"/>
</dbReference>
<name>A0A3M7ELA0_HORWE</name>
<organism evidence="10 11">
    <name type="scientific">Hortaea werneckii</name>
    <name type="common">Black yeast</name>
    <name type="synonym">Cladosporium werneckii</name>
    <dbReference type="NCBI Taxonomy" id="91943"/>
    <lineage>
        <taxon>Eukaryota</taxon>
        <taxon>Fungi</taxon>
        <taxon>Dikarya</taxon>
        <taxon>Ascomycota</taxon>
        <taxon>Pezizomycotina</taxon>
        <taxon>Dothideomycetes</taxon>
        <taxon>Dothideomycetidae</taxon>
        <taxon>Mycosphaerellales</taxon>
        <taxon>Teratosphaeriaceae</taxon>
        <taxon>Hortaea</taxon>
    </lineage>
</organism>
<dbReference type="EMBL" id="QWIP01000026">
    <property type="protein sequence ID" value="RMY77292.1"/>
    <property type="molecule type" value="Genomic_DNA"/>
</dbReference>
<dbReference type="SUPFAM" id="SSF53474">
    <property type="entry name" value="alpha/beta-Hydrolases"/>
    <property type="match status" value="1"/>
</dbReference>
<comment type="caution">
    <text evidence="10">The sequence shown here is derived from an EMBL/GenBank/DDBJ whole genome shotgun (WGS) entry which is preliminary data.</text>
</comment>
<reference evidence="10 11" key="1">
    <citation type="journal article" date="2018" name="BMC Genomics">
        <title>Genomic evidence for intraspecific hybridization in a clonal and extremely halotolerant yeast.</title>
        <authorList>
            <person name="Gostincar C."/>
            <person name="Stajich J.E."/>
            <person name="Zupancic J."/>
            <person name="Zalar P."/>
            <person name="Gunde-Cimerman N."/>
        </authorList>
    </citation>
    <scope>NUCLEOTIDE SEQUENCE [LARGE SCALE GENOMIC DNA]</scope>
    <source>
        <strain evidence="10 11">EXF-2682</strain>
    </source>
</reference>
<dbReference type="InterPro" id="IPR044304">
    <property type="entry name" value="NUBPL-like"/>
</dbReference>
<keyword evidence="4" id="KW-0378">Hydrolase</keyword>
<keyword evidence="6" id="KW-0408">Iron</keyword>
<dbReference type="PROSITE" id="PS00122">
    <property type="entry name" value="CARBOXYLESTERASE_B_1"/>
    <property type="match status" value="1"/>
</dbReference>
<dbReference type="PROSITE" id="PS00941">
    <property type="entry name" value="CARBOXYLESTERASE_B_2"/>
    <property type="match status" value="1"/>
</dbReference>
<dbReference type="CDD" id="cd02037">
    <property type="entry name" value="Mrp_NBP35"/>
    <property type="match status" value="1"/>
</dbReference>
<dbReference type="OrthoDB" id="408631at2759"/>
<dbReference type="GO" id="GO:0051539">
    <property type="term" value="F:4 iron, 4 sulfur cluster binding"/>
    <property type="evidence" value="ECO:0007669"/>
    <property type="project" value="TreeGrafter"/>
</dbReference>
<feature type="domain" description="Carboxylesterase type B" evidence="9">
    <location>
        <begin position="332"/>
        <end position="819"/>
    </location>
</feature>
<dbReference type="Gene3D" id="3.40.50.1820">
    <property type="entry name" value="alpha/beta hydrolase"/>
    <property type="match status" value="1"/>
</dbReference>
<dbReference type="GO" id="GO:0032981">
    <property type="term" value="P:mitochondrial respiratory chain complex I assembly"/>
    <property type="evidence" value="ECO:0007669"/>
    <property type="project" value="TreeGrafter"/>
</dbReference>
<dbReference type="InterPro" id="IPR019819">
    <property type="entry name" value="Carboxylesterase_B_CS"/>
</dbReference>
<dbReference type="GO" id="GO:0016226">
    <property type="term" value="P:iron-sulfur cluster assembly"/>
    <property type="evidence" value="ECO:0007669"/>
    <property type="project" value="InterPro"/>
</dbReference>
<keyword evidence="5" id="KW-0067">ATP-binding</keyword>
<sequence length="878" mass="93985">MDLKRAFTGRITIECVKADSFKGSPSIRNATELGRSHETRYVLQHSGSTETVLIITPGLPEKRPIPNVTKIVAVSSAKGGVGKSTVAVNLALAAARQGVATGILDTDIYGPSIPTLLGLEGLEPELDSNNRLMPLTAYGLRAMSMGFLVPQDSPIAWRGLMVQKAMNQLMFEVSWPKLDLLILDLPPGTGDVQLTIAQSLVLAGAIIISTPQDLALRDAVRGVDFFKKTNVDIFGMVQNMSSFTCTGCGQNHDIFGLDGAKKKCEQIGVNLLGDIPLHPQICSDADTGKPTVVANPEGPQAQAFTAPHDIFEGAVKRDTSSTEKPLQVDLGYAAPPLGENRWRAPQTPEINRDPVIQADSLPPRCPQGYQAPSNPSFNTTGDEDCLFLSVYAPENATRPLPVFFWIHGGGYGAGDGSQDIGNITRIGGNDFVSVVIQYRLGAFGFLSSDEVHQFGDTNGAILDQHFALQWVQQHIHKFGGDPRHVTIAGESAGGGSVMLQAMAYGGMLGDSLFENAIASSPYLPMQYPYNGWQPSQAYYAFAQAAGCFPGRAYGNTSTTILDCLRQAPTDVLQEANARISGSGTWGTWAFLPVTDGEIIRERPSSQLTNGQVNGKRVMSGNNAAEGTAFVIPNISTDSDFEAWVKLEYPMLTASDYSQIFSEYYAPAPNTSSTFPHATCGDCSSDDTAVNVGSFIVGPQQRAYNLYAETTFVCPSYWLAEAYQPSEGKAAYKYQYSIPAAPHGADLAAEGLRSQAANVGDAFYEAFTTMWANFITGGDPSIANALANGNGNGSVVDVNAASDWPVYTTEGPGAYQMLNLNETGGMPYSAQVVSSAANVTQYEGPGLMNDIQATNAYTWEGGRGARCDFWKRIGSRVPE</sequence>
<dbReference type="HAMAP" id="MF_02040">
    <property type="entry name" value="Mrp_NBP35"/>
    <property type="match status" value="1"/>
</dbReference>
<dbReference type="InterPro" id="IPR029058">
    <property type="entry name" value="AB_hydrolase_fold"/>
</dbReference>
<dbReference type="Proteomes" id="UP000269276">
    <property type="component" value="Unassembled WGS sequence"/>
</dbReference>
<dbReference type="VEuPathDB" id="FungiDB:BTJ68_07810"/>
<evidence type="ECO:0000256" key="3">
    <source>
        <dbReference type="ARBA" id="ARBA00022741"/>
    </source>
</evidence>
<keyword evidence="3" id="KW-0547">Nucleotide-binding</keyword>
<evidence type="ECO:0000256" key="2">
    <source>
        <dbReference type="ARBA" id="ARBA00022723"/>
    </source>
</evidence>
<dbReference type="Gene3D" id="3.40.50.300">
    <property type="entry name" value="P-loop containing nucleotide triphosphate hydrolases"/>
    <property type="match status" value="1"/>
</dbReference>
<dbReference type="GO" id="GO:0140663">
    <property type="term" value="F:ATP-dependent FeS chaperone activity"/>
    <property type="evidence" value="ECO:0007669"/>
    <property type="project" value="InterPro"/>
</dbReference>
<dbReference type="GO" id="GO:0046872">
    <property type="term" value="F:metal ion binding"/>
    <property type="evidence" value="ECO:0007669"/>
    <property type="project" value="UniProtKB-KW"/>
</dbReference>
<accession>A0A3M7ELA0</accession>
<dbReference type="InterPro" id="IPR002018">
    <property type="entry name" value="CarbesteraseB"/>
</dbReference>
<dbReference type="PANTHER" id="PTHR42961:SF2">
    <property type="entry name" value="IRON-SULFUR PROTEIN NUBPL"/>
    <property type="match status" value="1"/>
</dbReference>
<comment type="similarity">
    <text evidence="8">Belongs to the Mrp/NBP35 ATP-binding proteins family.</text>
</comment>
<dbReference type="GO" id="GO:0016787">
    <property type="term" value="F:hydrolase activity"/>
    <property type="evidence" value="ECO:0007669"/>
    <property type="project" value="UniProtKB-KW"/>
</dbReference>
<comment type="similarity">
    <text evidence="1">Belongs to the type-B carboxylesterase/lipase family.</text>
</comment>
<evidence type="ECO:0000256" key="8">
    <source>
        <dbReference type="ARBA" id="ARBA00024036"/>
    </source>
</evidence>
<dbReference type="FunFam" id="3.40.50.300:FF:001278">
    <property type="entry name" value="Iron-sulfur cluster carrier protein"/>
    <property type="match status" value="1"/>
</dbReference>
<protein>
    <recommendedName>
        <fullName evidence="9">Carboxylesterase type B domain-containing protein</fullName>
    </recommendedName>
</protein>
<evidence type="ECO:0000256" key="1">
    <source>
        <dbReference type="ARBA" id="ARBA00005964"/>
    </source>
</evidence>
<keyword evidence="2" id="KW-0479">Metal-binding</keyword>
<gene>
    <name evidence="10" type="ORF">D0863_01422</name>
</gene>
<evidence type="ECO:0000313" key="10">
    <source>
        <dbReference type="EMBL" id="RMY77292.1"/>
    </source>
</evidence>
<evidence type="ECO:0000256" key="4">
    <source>
        <dbReference type="ARBA" id="ARBA00022801"/>
    </source>
</evidence>
<evidence type="ECO:0000256" key="7">
    <source>
        <dbReference type="ARBA" id="ARBA00023014"/>
    </source>
</evidence>
<proteinExistence type="inferred from homology"/>
<dbReference type="GO" id="GO:0005739">
    <property type="term" value="C:mitochondrion"/>
    <property type="evidence" value="ECO:0007669"/>
    <property type="project" value="TreeGrafter"/>
</dbReference>
<dbReference type="InterPro" id="IPR019826">
    <property type="entry name" value="Carboxylesterase_B_AS"/>
</dbReference>
<evidence type="ECO:0000313" key="11">
    <source>
        <dbReference type="Proteomes" id="UP000269276"/>
    </source>
</evidence>
<dbReference type="AlphaFoldDB" id="A0A3M7ELA0"/>
<keyword evidence="7" id="KW-0411">Iron-sulfur</keyword>
<evidence type="ECO:0000256" key="5">
    <source>
        <dbReference type="ARBA" id="ARBA00022840"/>
    </source>
</evidence>
<evidence type="ECO:0000256" key="6">
    <source>
        <dbReference type="ARBA" id="ARBA00023004"/>
    </source>
</evidence>
<dbReference type="InterPro" id="IPR027417">
    <property type="entry name" value="P-loop_NTPase"/>
</dbReference>
<dbReference type="InterPro" id="IPR019591">
    <property type="entry name" value="Mrp/NBP35_ATP-bd"/>
</dbReference>
<dbReference type="Pfam" id="PF10609">
    <property type="entry name" value="ParA"/>
    <property type="match status" value="1"/>
</dbReference>
<dbReference type="PANTHER" id="PTHR42961">
    <property type="entry name" value="IRON-SULFUR PROTEIN NUBPL"/>
    <property type="match status" value="1"/>
</dbReference>
<evidence type="ECO:0000259" key="9">
    <source>
        <dbReference type="Pfam" id="PF00135"/>
    </source>
</evidence>
<dbReference type="SUPFAM" id="SSF52540">
    <property type="entry name" value="P-loop containing nucleoside triphosphate hydrolases"/>
    <property type="match status" value="1"/>
</dbReference>
<dbReference type="Pfam" id="PF00135">
    <property type="entry name" value="COesterase"/>
    <property type="match status" value="1"/>
</dbReference>
<dbReference type="InterPro" id="IPR033756">
    <property type="entry name" value="YlxH/NBP35"/>
</dbReference>